<dbReference type="Gene3D" id="3.40.1410.10">
    <property type="entry name" value="Chorismate lyase-like"/>
    <property type="match status" value="1"/>
</dbReference>
<reference evidence="6 7" key="1">
    <citation type="submission" date="2020-08" db="EMBL/GenBank/DDBJ databases">
        <title>Sequencing the genomes of 1000 actinobacteria strains.</title>
        <authorList>
            <person name="Klenk H.-P."/>
        </authorList>
    </citation>
    <scope>NUCLEOTIDE SEQUENCE [LARGE SCALE GENOMIC DNA]</scope>
    <source>
        <strain evidence="6 7">DSM 43023</strain>
    </source>
</reference>
<name>A0A7W7W746_9ACTN</name>
<dbReference type="SUPFAM" id="SSF46785">
    <property type="entry name" value="Winged helix' DNA-binding domain"/>
    <property type="match status" value="1"/>
</dbReference>
<dbReference type="Gene3D" id="1.10.10.10">
    <property type="entry name" value="Winged helix-like DNA-binding domain superfamily/Winged helix DNA-binding domain"/>
    <property type="match status" value="1"/>
</dbReference>
<dbReference type="Pfam" id="PF00392">
    <property type="entry name" value="GntR"/>
    <property type="match status" value="1"/>
</dbReference>
<dbReference type="SUPFAM" id="SSF64288">
    <property type="entry name" value="Chorismate lyase-like"/>
    <property type="match status" value="1"/>
</dbReference>
<dbReference type="PRINTS" id="PR00035">
    <property type="entry name" value="HTHGNTR"/>
</dbReference>
<protein>
    <submittedName>
        <fullName evidence="6">GntR family transcriptional regulator</fullName>
    </submittedName>
</protein>
<evidence type="ECO:0000256" key="1">
    <source>
        <dbReference type="ARBA" id="ARBA00023015"/>
    </source>
</evidence>
<keyword evidence="2" id="KW-0238">DNA-binding</keyword>
<evidence type="ECO:0000256" key="4">
    <source>
        <dbReference type="SAM" id="MobiDB-lite"/>
    </source>
</evidence>
<keyword evidence="7" id="KW-1185">Reference proteome</keyword>
<dbReference type="InterPro" id="IPR036390">
    <property type="entry name" value="WH_DNA-bd_sf"/>
</dbReference>
<evidence type="ECO:0000259" key="5">
    <source>
        <dbReference type="PROSITE" id="PS50949"/>
    </source>
</evidence>
<evidence type="ECO:0000313" key="7">
    <source>
        <dbReference type="Proteomes" id="UP000534286"/>
    </source>
</evidence>
<gene>
    <name evidence="6" type="ORF">FHR32_000783</name>
</gene>
<dbReference type="RefSeq" id="WP_312881969.1">
    <property type="nucleotide sequence ID" value="NZ_BAABEK010000021.1"/>
</dbReference>
<sequence length="278" mass="29936">MSGPGRRGGREGPGGVAGPVGRQAGATVTARYVGIAAELREAIMRGEYAVGAQLPTEAELAARFTASRGTVRQAVAVLVTEGMVGSRQGARRIVLGRERSQSFAELHSFAQWARAMGYRVSGRVLEQRRRGADATEAVRLALQPGEQVLSVLRLRSLEGEPVMLERTVYAGWIAPAVERIDPGCESVTQALYDSVGLVFAYGEHLIDAVAAGVEDARLLAVRRGSPLLRQRRATTTHEGRPVEWSDDRYRAGSVTFGIHNSVDANPLVRQVGDLRPTL</sequence>
<dbReference type="CDD" id="cd07377">
    <property type="entry name" value="WHTH_GntR"/>
    <property type="match status" value="1"/>
</dbReference>
<proteinExistence type="predicted"/>
<dbReference type="EMBL" id="JACHJU010000001">
    <property type="protein sequence ID" value="MBB4936478.1"/>
    <property type="molecule type" value="Genomic_DNA"/>
</dbReference>
<dbReference type="SMART" id="SM00345">
    <property type="entry name" value="HTH_GNTR"/>
    <property type="match status" value="1"/>
</dbReference>
<dbReference type="InterPro" id="IPR036388">
    <property type="entry name" value="WH-like_DNA-bd_sf"/>
</dbReference>
<dbReference type="Pfam" id="PF07702">
    <property type="entry name" value="UTRA"/>
    <property type="match status" value="1"/>
</dbReference>
<dbReference type="PANTHER" id="PTHR44846">
    <property type="entry name" value="MANNOSYL-D-GLYCERATE TRANSPORT/METABOLISM SYSTEM REPRESSOR MNGR-RELATED"/>
    <property type="match status" value="1"/>
</dbReference>
<evidence type="ECO:0000256" key="2">
    <source>
        <dbReference type="ARBA" id="ARBA00023125"/>
    </source>
</evidence>
<dbReference type="GO" id="GO:0003677">
    <property type="term" value="F:DNA binding"/>
    <property type="evidence" value="ECO:0007669"/>
    <property type="project" value="UniProtKB-KW"/>
</dbReference>
<dbReference type="PROSITE" id="PS50949">
    <property type="entry name" value="HTH_GNTR"/>
    <property type="match status" value="1"/>
</dbReference>
<evidence type="ECO:0000313" key="6">
    <source>
        <dbReference type="EMBL" id="MBB4936478.1"/>
    </source>
</evidence>
<dbReference type="InterPro" id="IPR011663">
    <property type="entry name" value="UTRA"/>
</dbReference>
<dbReference type="InterPro" id="IPR028978">
    <property type="entry name" value="Chorismate_lyase_/UTRA_dom_sf"/>
</dbReference>
<dbReference type="GO" id="GO:0003700">
    <property type="term" value="F:DNA-binding transcription factor activity"/>
    <property type="evidence" value="ECO:0007669"/>
    <property type="project" value="InterPro"/>
</dbReference>
<accession>A0A7W7W746</accession>
<keyword evidence="1" id="KW-0805">Transcription regulation</keyword>
<dbReference type="AlphaFoldDB" id="A0A7W7W746"/>
<comment type="caution">
    <text evidence="6">The sequence shown here is derived from an EMBL/GenBank/DDBJ whole genome shotgun (WGS) entry which is preliminary data.</text>
</comment>
<dbReference type="InterPro" id="IPR050679">
    <property type="entry name" value="Bact_HTH_transcr_reg"/>
</dbReference>
<keyword evidence="3" id="KW-0804">Transcription</keyword>
<feature type="domain" description="HTH gntR-type" evidence="5">
    <location>
        <begin position="29"/>
        <end position="97"/>
    </location>
</feature>
<feature type="region of interest" description="Disordered" evidence="4">
    <location>
        <begin position="1"/>
        <end position="22"/>
    </location>
</feature>
<organism evidence="6 7">
    <name type="scientific">Streptosporangium album</name>
    <dbReference type="NCBI Taxonomy" id="47479"/>
    <lineage>
        <taxon>Bacteria</taxon>
        <taxon>Bacillati</taxon>
        <taxon>Actinomycetota</taxon>
        <taxon>Actinomycetes</taxon>
        <taxon>Streptosporangiales</taxon>
        <taxon>Streptosporangiaceae</taxon>
        <taxon>Streptosporangium</taxon>
    </lineage>
</organism>
<dbReference type="Proteomes" id="UP000534286">
    <property type="component" value="Unassembled WGS sequence"/>
</dbReference>
<evidence type="ECO:0000256" key="3">
    <source>
        <dbReference type="ARBA" id="ARBA00023163"/>
    </source>
</evidence>
<dbReference type="InterPro" id="IPR000524">
    <property type="entry name" value="Tscrpt_reg_HTH_GntR"/>
</dbReference>
<dbReference type="SMART" id="SM00866">
    <property type="entry name" value="UTRA"/>
    <property type="match status" value="1"/>
</dbReference>